<dbReference type="Gene3D" id="1.50.10.20">
    <property type="match status" value="1"/>
</dbReference>
<dbReference type="EMBL" id="VGIY01000121">
    <property type="protein sequence ID" value="MBM3317417.1"/>
    <property type="molecule type" value="Genomic_DNA"/>
</dbReference>
<evidence type="ECO:0000313" key="4">
    <source>
        <dbReference type="Proteomes" id="UP000748308"/>
    </source>
</evidence>
<dbReference type="SUPFAM" id="SSF48208">
    <property type="entry name" value="Six-hairpin glycosidases"/>
    <property type="match status" value="1"/>
</dbReference>
<evidence type="ECO:0000259" key="2">
    <source>
        <dbReference type="Pfam" id="PF13860"/>
    </source>
</evidence>
<dbReference type="Gene3D" id="2.60.40.4070">
    <property type="match status" value="1"/>
</dbReference>
<feature type="domain" description="FlgD/Vpr Ig-like" evidence="2">
    <location>
        <begin position="412"/>
        <end position="468"/>
    </location>
</feature>
<dbReference type="GO" id="GO:0005975">
    <property type="term" value="P:carbohydrate metabolic process"/>
    <property type="evidence" value="ECO:0007669"/>
    <property type="project" value="InterPro"/>
</dbReference>
<organism evidence="3 4">
    <name type="scientific">Eiseniibacteriota bacterium</name>
    <dbReference type="NCBI Taxonomy" id="2212470"/>
    <lineage>
        <taxon>Bacteria</taxon>
        <taxon>Candidatus Eiseniibacteriota</taxon>
    </lineage>
</organism>
<feature type="signal peptide" evidence="1">
    <location>
        <begin position="1"/>
        <end position="19"/>
    </location>
</feature>
<sequence>MTRRALVPAAALLVLSLLAASLARGTPYWGPDEVAGRAADGARSAPESEVLRSAAARALSAAAARGELRDTDYLAVFGLIAEFLSVWQVNRPGDPNHGGIREGEHLPDIIQTDNTSEAIWVWSRYYELTGDDQYFDNIIRAFAYSLLHPAYAEEGGSLPSTGYYRMYNCGWAACAELKFRQVYGDDTYLAYGDACGDYIRDHYLDMSGPMFNDRVNPPVLSWAAGNLYIRGLFDDNASWREGALAHARDRVKPWVEAAPSILAIEEWAMSGGATMWGLLASYFAEYPGEAAAWLALYKDEMDLTATPGQFTNAWNGWYALGHRAVGEALDDPFHLGVHLSLTEELVLEDGDNDGGIPARPEDNDDQDQTWVSNYLAFMGLSPLLPGGAGAPPLAQREGPRLEIGPNPAPGRTALGFRMAGPGDAAVEIIDASGRLVAALRRGPAAAGAHSVRWTGADDSGSPVPAGVYFALLRTASGRSVQRVALVR</sequence>
<dbReference type="InterPro" id="IPR008928">
    <property type="entry name" value="6-hairpin_glycosidase_sf"/>
</dbReference>
<gene>
    <name evidence="3" type="ORF">FJY75_06150</name>
</gene>
<reference evidence="3" key="1">
    <citation type="submission" date="2019-03" db="EMBL/GenBank/DDBJ databases">
        <title>Lake Tanganyika Metagenome-Assembled Genomes (MAGs).</title>
        <authorList>
            <person name="Tran P."/>
        </authorList>
    </citation>
    <scope>NUCLEOTIDE SEQUENCE</scope>
    <source>
        <strain evidence="3">M_DeepCast_400m_m2_100</strain>
    </source>
</reference>
<comment type="caution">
    <text evidence="3">The sequence shown here is derived from an EMBL/GenBank/DDBJ whole genome shotgun (WGS) entry which is preliminary data.</text>
</comment>
<protein>
    <recommendedName>
        <fullName evidence="2">FlgD/Vpr Ig-like domain-containing protein</fullName>
    </recommendedName>
</protein>
<feature type="chain" id="PRO_5037312347" description="FlgD/Vpr Ig-like domain-containing protein" evidence="1">
    <location>
        <begin position="20"/>
        <end position="487"/>
    </location>
</feature>
<name>A0A938BQP7_UNCEI</name>
<keyword evidence="1" id="KW-0732">Signal</keyword>
<dbReference type="Pfam" id="PF13860">
    <property type="entry name" value="FlgD_ig"/>
    <property type="match status" value="1"/>
</dbReference>
<evidence type="ECO:0000256" key="1">
    <source>
        <dbReference type="SAM" id="SignalP"/>
    </source>
</evidence>
<dbReference type="Proteomes" id="UP000748308">
    <property type="component" value="Unassembled WGS sequence"/>
</dbReference>
<proteinExistence type="predicted"/>
<evidence type="ECO:0000313" key="3">
    <source>
        <dbReference type="EMBL" id="MBM3317417.1"/>
    </source>
</evidence>
<accession>A0A938BQP7</accession>
<dbReference type="InterPro" id="IPR025965">
    <property type="entry name" value="FlgD/Vpr_Ig-like"/>
</dbReference>
<dbReference type="AlphaFoldDB" id="A0A938BQP7"/>